<accession>A0ABZ1RHB2</accession>
<feature type="region of interest" description="Disordered" evidence="1">
    <location>
        <begin position="475"/>
        <end position="504"/>
    </location>
</feature>
<dbReference type="InterPro" id="IPR026337">
    <property type="entry name" value="AKG_HExxH"/>
</dbReference>
<reference evidence="2" key="1">
    <citation type="submission" date="2022-10" db="EMBL/GenBank/DDBJ databases">
        <title>The complete genomes of actinobacterial strains from the NBC collection.</title>
        <authorList>
            <person name="Joergensen T.S."/>
            <person name="Alvarez Arevalo M."/>
            <person name="Sterndorff E.B."/>
            <person name="Faurdal D."/>
            <person name="Vuksanovic O."/>
            <person name="Mourched A.-S."/>
            <person name="Charusanti P."/>
            <person name="Shaw S."/>
            <person name="Blin K."/>
            <person name="Weber T."/>
        </authorList>
    </citation>
    <scope>NUCLEOTIDE SEQUENCE</scope>
    <source>
        <strain evidence="2">NBC_00283</strain>
    </source>
</reference>
<evidence type="ECO:0000313" key="3">
    <source>
        <dbReference type="Proteomes" id="UP001432075"/>
    </source>
</evidence>
<dbReference type="Proteomes" id="UP001432075">
    <property type="component" value="Chromosome"/>
</dbReference>
<evidence type="ECO:0000313" key="2">
    <source>
        <dbReference type="EMBL" id="WUO45930.1"/>
    </source>
</evidence>
<organism evidence="2 3">
    <name type="scientific">Streptomyces goshikiensis</name>
    <dbReference type="NCBI Taxonomy" id="1942"/>
    <lineage>
        <taxon>Bacteria</taxon>
        <taxon>Bacillati</taxon>
        <taxon>Actinomycetota</taxon>
        <taxon>Actinomycetes</taxon>
        <taxon>Kitasatosporales</taxon>
        <taxon>Streptomycetaceae</taxon>
        <taxon>Streptomyces</taxon>
    </lineage>
</organism>
<dbReference type="NCBIfam" id="TIGR04267">
    <property type="entry name" value="mod_HExxH"/>
    <property type="match status" value="1"/>
</dbReference>
<name>A0ABZ1RHB2_9ACTN</name>
<feature type="region of interest" description="Disordered" evidence="1">
    <location>
        <begin position="268"/>
        <end position="294"/>
    </location>
</feature>
<evidence type="ECO:0000256" key="1">
    <source>
        <dbReference type="SAM" id="MobiDB-lite"/>
    </source>
</evidence>
<dbReference type="EMBL" id="CP108057">
    <property type="protein sequence ID" value="WUO45930.1"/>
    <property type="molecule type" value="Genomic_DNA"/>
</dbReference>
<sequence length="555" mass="58821">MDSPGDDGRLTMPGHLFDELASGGGSAEAVAFLLRVERTRRLMLLGELLDRLDEHPVVVGSAGTAWRLIAEAAEVRPEAAEELLMSPQVGCWITHMLRRMHGTADGPPLWADAGHLFAVCLVARLRAGLDADVVVPLRDGALTLPTLGLVTVTAPGAGGFATARARLRGGELRLSGAGSGGEVVVRPLDGAPDRHWTPARTFAGTPTWLDDLDPYRDLDEPVAPRPLPDAESAYWQRLFGEAATILSRPSTTGPGRLRVEEVRRIVPWTGAPASAGPSPDREPPGGGSPLSATTADAFGSMVVSRPRDGLALAEAMVHEFQHSKLGALLHLFPLLDDDGAEVHYAPWRSDPRHASGLLQGAYAFTGVTGFWRDRMADGAADPELAAFQFALRRLQTRLVVRTLLTRAKPTGPGIRLLHGLAATLDGWLREPVAPGVAARARAAALAHRVEWRLRNLRCGEAERAALTTAFRAGAVPPPPSRYQPVLGGGAAESAADGTGGSGGIDPHGLSDRLLAVAGGSPGHRALLRRPERLLALAPGTPEELRRAADWLLLRA</sequence>
<protein>
    <submittedName>
        <fullName evidence="2">HEXXH motif domain-containing protein</fullName>
    </submittedName>
</protein>
<proteinExistence type="predicted"/>
<keyword evidence="3" id="KW-1185">Reference proteome</keyword>
<dbReference type="RefSeq" id="WP_328775667.1">
    <property type="nucleotide sequence ID" value="NZ_CP108057.1"/>
</dbReference>
<gene>
    <name evidence="2" type="ORF">OHU17_08820</name>
</gene>